<comment type="similarity">
    <text evidence="3 7">Belongs to the universal ribosomal protein uL10 family.</text>
</comment>
<dbReference type="InterPro" id="IPR001790">
    <property type="entry name" value="Ribosomal_uL10"/>
</dbReference>
<evidence type="ECO:0000313" key="10">
    <source>
        <dbReference type="EMBL" id="QDZ23055.1"/>
    </source>
</evidence>
<dbReference type="FunFam" id="3.30.70.1730:FF:000005">
    <property type="entry name" value="Ribosome assembly factor mrt4"/>
    <property type="match status" value="1"/>
</dbReference>
<evidence type="ECO:0000256" key="7">
    <source>
        <dbReference type="RuleBase" id="RU364039"/>
    </source>
</evidence>
<dbReference type="GO" id="GO:0030687">
    <property type="term" value="C:preribosome, large subunit precursor"/>
    <property type="evidence" value="ECO:0007669"/>
    <property type="project" value="TreeGrafter"/>
</dbReference>
<dbReference type="Gene3D" id="3.30.70.1730">
    <property type="match status" value="1"/>
</dbReference>
<proteinExistence type="inferred from homology"/>
<evidence type="ECO:0000256" key="8">
    <source>
        <dbReference type="SAM" id="MobiDB-lite"/>
    </source>
</evidence>
<dbReference type="GO" id="GO:0005730">
    <property type="term" value="C:nucleolus"/>
    <property type="evidence" value="ECO:0007669"/>
    <property type="project" value="UniProtKB-SubCell"/>
</dbReference>
<feature type="region of interest" description="Disordered" evidence="8">
    <location>
        <begin position="221"/>
        <end position="246"/>
    </location>
</feature>
<evidence type="ECO:0000259" key="9">
    <source>
        <dbReference type="Pfam" id="PF17777"/>
    </source>
</evidence>
<evidence type="ECO:0000256" key="1">
    <source>
        <dbReference type="ARBA" id="ARBA00002200"/>
    </source>
</evidence>
<evidence type="ECO:0000256" key="4">
    <source>
        <dbReference type="ARBA" id="ARBA00011117"/>
    </source>
</evidence>
<reference evidence="10 11" key="1">
    <citation type="submission" date="2018-07" db="EMBL/GenBank/DDBJ databases">
        <title>The complete nuclear genome of the prasinophyte Chloropicon primus (CCMP1205).</title>
        <authorList>
            <person name="Pombert J.-F."/>
            <person name="Otis C."/>
            <person name="Turmel M."/>
            <person name="Lemieux C."/>
        </authorList>
    </citation>
    <scope>NUCLEOTIDE SEQUENCE [LARGE SCALE GENOMIC DNA]</scope>
    <source>
        <strain evidence="10 11">CCMP1205</strain>
    </source>
</reference>
<comment type="function">
    <text evidence="2 7">Component of the ribosome assembly machinery. Nuclear paralog of the ribosomal protein P0, it binds pre-60S subunits at an early stage of assembly in the nucleolus, and is replaced by P0 in cytoplasmic pre-60S subunits and mature 80S ribosomes.</text>
</comment>
<dbReference type="PANTHER" id="PTHR45841:SF1">
    <property type="entry name" value="MRNA TURNOVER PROTEIN 4 HOMOLOG"/>
    <property type="match status" value="1"/>
</dbReference>
<dbReference type="PANTHER" id="PTHR45841">
    <property type="entry name" value="MRNA TURNOVER PROTEIN 4 MRTO4"/>
    <property type="match status" value="1"/>
</dbReference>
<dbReference type="GO" id="GO:0000956">
    <property type="term" value="P:nuclear-transcribed mRNA catabolic process"/>
    <property type="evidence" value="ECO:0007669"/>
    <property type="project" value="TreeGrafter"/>
</dbReference>
<keyword evidence="7" id="KW-0690">Ribosome biogenesis</keyword>
<accession>A0A5B8MTS4</accession>
<evidence type="ECO:0000256" key="2">
    <source>
        <dbReference type="ARBA" id="ARBA00004046"/>
    </source>
</evidence>
<sequence>MPRSKRQRVVTLSKVSKKQREWKEGLIEKVRDAVDKFPSVYVFKYKDMKNNSFKALRDKLRESSRFFLGSNKVLQVALGREAADEVRENMSQLSKLIKGHVGLLFTELPLEKVKEEFEGVVEPEFAKAGAKAKETVSFSKGKVDGPHGNKLEHTLEPTLRKNGMPTKLNKGTIELITDFTLCEKGESLTPAQAALLRIFDYKFAQFEMRLLCKWHEDKFEEYEDESEDEESDEDDLEEELNPFEGY</sequence>
<protein>
    <recommendedName>
        <fullName evidence="7">Ribosome assembly factor mrt4</fullName>
    </recommendedName>
</protein>
<dbReference type="Proteomes" id="UP000316726">
    <property type="component" value="Chromosome 9"/>
</dbReference>
<dbReference type="AlphaFoldDB" id="A0A5B8MTS4"/>
<dbReference type="InterPro" id="IPR040637">
    <property type="entry name" value="Ribosomal_uL10-like_insert"/>
</dbReference>
<dbReference type="GO" id="GO:0000027">
    <property type="term" value="P:ribosomal large subunit assembly"/>
    <property type="evidence" value="ECO:0007669"/>
    <property type="project" value="InterPro"/>
</dbReference>
<dbReference type="EMBL" id="CP031042">
    <property type="protein sequence ID" value="QDZ23055.1"/>
    <property type="molecule type" value="Genomic_DNA"/>
</dbReference>
<name>A0A5B8MTS4_9CHLO</name>
<keyword evidence="11" id="KW-1185">Reference proteome</keyword>
<dbReference type="Pfam" id="PF17777">
    <property type="entry name" value="RL10P_insert"/>
    <property type="match status" value="1"/>
</dbReference>
<evidence type="ECO:0000313" key="11">
    <source>
        <dbReference type="Proteomes" id="UP000316726"/>
    </source>
</evidence>
<feature type="domain" description="Large ribosomal subunit protein uL10-like insertion" evidence="9">
    <location>
        <begin position="126"/>
        <end position="200"/>
    </location>
</feature>
<dbReference type="CDD" id="cd05796">
    <property type="entry name" value="Ribosomal_P0_like"/>
    <property type="match status" value="1"/>
</dbReference>
<comment type="function">
    <text evidence="1">Ribosomal protein P0 is the functional equivalent of E.coli protein L10.</text>
</comment>
<comment type="subunit">
    <text evidence="4 7">Associates with the pre-60S ribosomal particle.</text>
</comment>
<dbReference type="InterPro" id="IPR043141">
    <property type="entry name" value="Ribosomal_uL10-like_sf"/>
</dbReference>
<dbReference type="GO" id="GO:0003723">
    <property type="term" value="F:RNA binding"/>
    <property type="evidence" value="ECO:0007669"/>
    <property type="project" value="TreeGrafter"/>
</dbReference>
<dbReference type="Gene3D" id="3.90.105.20">
    <property type="match status" value="1"/>
</dbReference>
<dbReference type="GO" id="GO:0005737">
    <property type="term" value="C:cytoplasm"/>
    <property type="evidence" value="ECO:0007669"/>
    <property type="project" value="UniProtKB-SubCell"/>
</dbReference>
<organism evidence="10 11">
    <name type="scientific">Chloropicon primus</name>
    <dbReference type="NCBI Taxonomy" id="1764295"/>
    <lineage>
        <taxon>Eukaryota</taxon>
        <taxon>Viridiplantae</taxon>
        <taxon>Chlorophyta</taxon>
        <taxon>Chloropicophyceae</taxon>
        <taxon>Chloropicales</taxon>
        <taxon>Chloropicaceae</taxon>
        <taxon>Chloropicon</taxon>
    </lineage>
</organism>
<evidence type="ECO:0000256" key="3">
    <source>
        <dbReference type="ARBA" id="ARBA00008889"/>
    </source>
</evidence>
<comment type="subcellular location">
    <subcellularLocation>
        <location evidence="7">Cytoplasm</location>
    </subcellularLocation>
    <subcellularLocation>
        <location evidence="7">Nucleus</location>
        <location evidence="7">Nucleolus</location>
    </subcellularLocation>
</comment>
<keyword evidence="5 7" id="KW-0963">Cytoplasm</keyword>
<dbReference type="STRING" id="1764295.A0A5B8MTS4"/>
<dbReference type="FunFam" id="3.90.105.20:FF:000003">
    <property type="entry name" value="Ribosome assembly factor mrt4"/>
    <property type="match status" value="1"/>
</dbReference>
<dbReference type="InterPro" id="IPR033867">
    <property type="entry name" value="Mrt4"/>
</dbReference>
<keyword evidence="6 7" id="KW-0539">Nucleus</keyword>
<dbReference type="InterPro" id="IPR051742">
    <property type="entry name" value="Ribosome_Assembly_uL10"/>
</dbReference>
<gene>
    <name evidence="10" type="ORF">A3770_09p55730</name>
</gene>
<dbReference type="SUPFAM" id="SSF160369">
    <property type="entry name" value="Ribosomal protein L10-like"/>
    <property type="match status" value="1"/>
</dbReference>
<dbReference type="Pfam" id="PF00466">
    <property type="entry name" value="Ribosomal_L10"/>
    <property type="match status" value="1"/>
</dbReference>
<dbReference type="OrthoDB" id="10262308at2759"/>
<dbReference type="InterPro" id="IPR043164">
    <property type="entry name" value="Ribosomal_uL10-like_insert_sf"/>
</dbReference>
<dbReference type="GO" id="GO:0006364">
    <property type="term" value="P:rRNA processing"/>
    <property type="evidence" value="ECO:0007669"/>
    <property type="project" value="TreeGrafter"/>
</dbReference>
<evidence type="ECO:0000256" key="6">
    <source>
        <dbReference type="ARBA" id="ARBA00023242"/>
    </source>
</evidence>
<evidence type="ECO:0000256" key="5">
    <source>
        <dbReference type="ARBA" id="ARBA00022490"/>
    </source>
</evidence>